<name>A0A831TCP5_9BACT</name>
<keyword evidence="2 5" id="KW-0808">Transferase</keyword>
<feature type="domain" description="Rhodanese" evidence="4">
    <location>
        <begin position="25"/>
        <end position="132"/>
    </location>
</feature>
<dbReference type="PANTHER" id="PTHR43855">
    <property type="entry name" value="THIOSULFATE SULFURTRANSFERASE"/>
    <property type="match status" value="1"/>
</dbReference>
<dbReference type="PROSITE" id="PS00683">
    <property type="entry name" value="RHODANESE_2"/>
    <property type="match status" value="1"/>
</dbReference>
<evidence type="ECO:0000259" key="4">
    <source>
        <dbReference type="PROSITE" id="PS50206"/>
    </source>
</evidence>
<gene>
    <name evidence="5" type="ORF">ENP34_01240</name>
</gene>
<dbReference type="Gene3D" id="3.40.250.10">
    <property type="entry name" value="Rhodanese-like domain"/>
    <property type="match status" value="2"/>
</dbReference>
<proteinExistence type="predicted"/>
<accession>A0A831TCP5</accession>
<evidence type="ECO:0000256" key="3">
    <source>
        <dbReference type="SAM" id="MobiDB-lite"/>
    </source>
</evidence>
<dbReference type="EMBL" id="DSIY01000027">
    <property type="protein sequence ID" value="HEG90061.1"/>
    <property type="molecule type" value="Genomic_DNA"/>
</dbReference>
<dbReference type="CDD" id="cd01449">
    <property type="entry name" value="TST_Repeat_2"/>
    <property type="match status" value="1"/>
</dbReference>
<comment type="caution">
    <text evidence="5">The sequence shown here is derived from an EMBL/GenBank/DDBJ whole genome shotgun (WGS) entry which is preliminary data.</text>
</comment>
<evidence type="ECO:0000256" key="1">
    <source>
        <dbReference type="ARBA" id="ARBA00022737"/>
    </source>
</evidence>
<feature type="domain" description="Rhodanese" evidence="4">
    <location>
        <begin position="163"/>
        <end position="283"/>
    </location>
</feature>
<organism evidence="5">
    <name type="scientific">Thermorudis peleae</name>
    <dbReference type="NCBI Taxonomy" id="1382356"/>
    <lineage>
        <taxon>Bacteria</taxon>
        <taxon>Pseudomonadati</taxon>
        <taxon>Thermomicrobiota</taxon>
        <taxon>Thermomicrobia</taxon>
        <taxon>Thermomicrobia incertae sedis</taxon>
        <taxon>Thermorudis</taxon>
    </lineage>
</organism>
<dbReference type="PANTHER" id="PTHR43855:SF1">
    <property type="entry name" value="THIOSULFATE SULFURTRANSFERASE"/>
    <property type="match status" value="1"/>
</dbReference>
<dbReference type="InterPro" id="IPR001763">
    <property type="entry name" value="Rhodanese-like_dom"/>
</dbReference>
<dbReference type="GO" id="GO:0004792">
    <property type="term" value="F:thiosulfate-cyanide sulfurtransferase activity"/>
    <property type="evidence" value="ECO:0007669"/>
    <property type="project" value="InterPro"/>
</dbReference>
<protein>
    <recommendedName>
        <fullName evidence="2">Sulfurtransferase</fullName>
    </recommendedName>
</protein>
<dbReference type="AlphaFoldDB" id="A0A831TCP5"/>
<dbReference type="PROSITE" id="PS50206">
    <property type="entry name" value="RHODANESE_3"/>
    <property type="match status" value="2"/>
</dbReference>
<dbReference type="Pfam" id="PF00581">
    <property type="entry name" value="Rhodanese"/>
    <property type="match status" value="2"/>
</dbReference>
<reference evidence="5" key="1">
    <citation type="journal article" date="2020" name="mSystems">
        <title>Genome- and Community-Level Interaction Insights into Carbon Utilization and Element Cycling Functions of Hydrothermarchaeota in Hydrothermal Sediment.</title>
        <authorList>
            <person name="Zhou Z."/>
            <person name="Liu Y."/>
            <person name="Xu W."/>
            <person name="Pan J."/>
            <person name="Luo Z.H."/>
            <person name="Li M."/>
        </authorList>
    </citation>
    <scope>NUCLEOTIDE SEQUENCE [LARGE SCALE GENOMIC DNA]</scope>
    <source>
        <strain evidence="5">SpSt-210</strain>
    </source>
</reference>
<dbReference type="SMART" id="SM00450">
    <property type="entry name" value="RHOD"/>
    <property type="match status" value="2"/>
</dbReference>
<dbReference type="InterPro" id="IPR001307">
    <property type="entry name" value="Thiosulphate_STrfase_CS"/>
</dbReference>
<evidence type="ECO:0000256" key="2">
    <source>
        <dbReference type="RuleBase" id="RU000507"/>
    </source>
</evidence>
<evidence type="ECO:0000313" key="5">
    <source>
        <dbReference type="EMBL" id="HEG90061.1"/>
    </source>
</evidence>
<sequence>MSQQPGGYATKSALVDTAWVAQYLDDPSVRLVEVDVDTSAYDSGHIPGAVGWNWQTQLSDTIRRDIPAKAELEKLLSESGISPETTVVLYGDNNNWFAAWAFWHLTMFGHRDVRIMDGGRKKWEAEGRPMTTPAPQHRATQYRAKDPDYSIRAFRDQVLSSVGVPGRAFVDVRSPREYSGELLAPENLPQEGAQRGGHIPGAVNIPWSQAVREDGTFKPAQELRELYGSKGITPDKEIIAYCRIGERSSHTWFVLKHLLGYPNVRNYDGSWTEYGSMVGVPIER</sequence>
<keyword evidence="1" id="KW-0677">Repeat</keyword>
<dbReference type="InterPro" id="IPR036873">
    <property type="entry name" value="Rhodanese-like_dom_sf"/>
</dbReference>
<dbReference type="InterPro" id="IPR051126">
    <property type="entry name" value="Thiosulfate_sulfurtransferase"/>
</dbReference>
<feature type="region of interest" description="Disordered" evidence="3">
    <location>
        <begin position="124"/>
        <end position="143"/>
    </location>
</feature>
<dbReference type="SUPFAM" id="SSF52821">
    <property type="entry name" value="Rhodanese/Cell cycle control phosphatase"/>
    <property type="match status" value="2"/>
</dbReference>
<dbReference type="CDD" id="cd01448">
    <property type="entry name" value="TST_Repeat_1"/>
    <property type="match status" value="1"/>
</dbReference>